<keyword evidence="3" id="KW-1185">Reference proteome</keyword>
<name>A0A161Q6T0_9BACI</name>
<feature type="transmembrane region" description="Helical" evidence="1">
    <location>
        <begin position="95"/>
        <end position="113"/>
    </location>
</feature>
<feature type="transmembrane region" description="Helical" evidence="1">
    <location>
        <begin position="146"/>
        <end position="166"/>
    </location>
</feature>
<keyword evidence="1" id="KW-0472">Membrane</keyword>
<dbReference type="Proteomes" id="UP000075806">
    <property type="component" value="Unassembled WGS sequence"/>
</dbReference>
<dbReference type="AlphaFoldDB" id="A0A161Q6T0"/>
<feature type="transmembrane region" description="Helical" evidence="1">
    <location>
        <begin position="29"/>
        <end position="52"/>
    </location>
</feature>
<dbReference type="RefSeq" id="WP_061948413.1">
    <property type="nucleotide sequence ID" value="NZ_LTAO01000012.1"/>
</dbReference>
<evidence type="ECO:0000313" key="3">
    <source>
        <dbReference type="Proteomes" id="UP000075806"/>
    </source>
</evidence>
<protein>
    <submittedName>
        <fullName evidence="2">Uncharacterized protein</fullName>
    </submittedName>
</protein>
<reference evidence="2" key="1">
    <citation type="submission" date="2016-02" db="EMBL/GenBank/DDBJ databases">
        <title>Genome sequence of Bacillus trypoxylicola KCTC 13244(T).</title>
        <authorList>
            <person name="Jeong H."/>
            <person name="Park S.-H."/>
            <person name="Choi S.-K."/>
        </authorList>
    </citation>
    <scope>NUCLEOTIDE SEQUENCE [LARGE SCALE GENOMIC DNA]</scope>
    <source>
        <strain evidence="2">KCTC 13244</strain>
    </source>
</reference>
<evidence type="ECO:0000256" key="1">
    <source>
        <dbReference type="SAM" id="Phobius"/>
    </source>
</evidence>
<proteinExistence type="predicted"/>
<keyword evidence="1" id="KW-1133">Transmembrane helix</keyword>
<sequence>MILTMLFFVFIVGLSIGGLLAANRHYPPLFVYVFFVLYFLVSAYIGMIIGMLFPSFLIGFFITEFLVCTATFLFLIAVTLKYHPSLGFFYWQEKIVFILLGSIFFLMGFQWGIFEFRSFFTFFSCLLFGLALFIGLFIQIQMKQKFWRYPLAVFLPCIWLFLITLIKLF</sequence>
<dbReference type="OrthoDB" id="2883400at2"/>
<feature type="transmembrane region" description="Helical" evidence="1">
    <location>
        <begin position="119"/>
        <end position="139"/>
    </location>
</feature>
<keyword evidence="1" id="KW-0812">Transmembrane</keyword>
<evidence type="ECO:0000313" key="2">
    <source>
        <dbReference type="EMBL" id="KYG32088.1"/>
    </source>
</evidence>
<feature type="transmembrane region" description="Helical" evidence="1">
    <location>
        <begin position="58"/>
        <end position="83"/>
    </location>
</feature>
<dbReference type="EMBL" id="LTAO01000012">
    <property type="protein sequence ID" value="KYG32088.1"/>
    <property type="molecule type" value="Genomic_DNA"/>
</dbReference>
<feature type="transmembrane region" description="Helical" evidence="1">
    <location>
        <begin position="6"/>
        <end position="22"/>
    </location>
</feature>
<accession>A0A161Q6T0</accession>
<comment type="caution">
    <text evidence="2">The sequence shown here is derived from an EMBL/GenBank/DDBJ whole genome shotgun (WGS) entry which is preliminary data.</text>
</comment>
<dbReference type="STRING" id="519424.AZF04_04770"/>
<gene>
    <name evidence="2" type="ORF">AZF04_04770</name>
</gene>
<organism evidence="2 3">
    <name type="scientific">Alkalihalobacillus trypoxylicola</name>
    <dbReference type="NCBI Taxonomy" id="519424"/>
    <lineage>
        <taxon>Bacteria</taxon>
        <taxon>Bacillati</taxon>
        <taxon>Bacillota</taxon>
        <taxon>Bacilli</taxon>
        <taxon>Bacillales</taxon>
        <taxon>Bacillaceae</taxon>
        <taxon>Alkalihalobacillus</taxon>
    </lineage>
</organism>